<feature type="compositionally biased region" description="Low complexity" evidence="1">
    <location>
        <begin position="42"/>
        <end position="70"/>
    </location>
</feature>
<dbReference type="PROSITE" id="PS50106">
    <property type="entry name" value="PDZ"/>
    <property type="match status" value="1"/>
</dbReference>
<dbReference type="SMART" id="SM00228">
    <property type="entry name" value="PDZ"/>
    <property type="match status" value="1"/>
</dbReference>
<comment type="caution">
    <text evidence="4">The sequence shown here is derived from an EMBL/GenBank/DDBJ whole genome shotgun (WGS) entry which is preliminary data.</text>
</comment>
<organism evidence="4 5">
    <name type="scientific">Polyangium spumosum</name>
    <dbReference type="NCBI Taxonomy" id="889282"/>
    <lineage>
        <taxon>Bacteria</taxon>
        <taxon>Pseudomonadati</taxon>
        <taxon>Myxococcota</taxon>
        <taxon>Polyangia</taxon>
        <taxon>Polyangiales</taxon>
        <taxon>Polyangiaceae</taxon>
        <taxon>Polyangium</taxon>
    </lineage>
</organism>
<keyword evidence="2" id="KW-0472">Membrane</keyword>
<dbReference type="InterPro" id="IPR041489">
    <property type="entry name" value="PDZ_6"/>
</dbReference>
<feature type="domain" description="PDZ" evidence="3">
    <location>
        <begin position="337"/>
        <end position="409"/>
    </location>
</feature>
<dbReference type="OrthoDB" id="5479785at2"/>
<dbReference type="EMBL" id="WJIE01000006">
    <property type="protein sequence ID" value="MRG94801.1"/>
    <property type="molecule type" value="Genomic_DNA"/>
</dbReference>
<keyword evidence="5" id="KW-1185">Reference proteome</keyword>
<dbReference type="GO" id="GO:0004175">
    <property type="term" value="F:endopeptidase activity"/>
    <property type="evidence" value="ECO:0007669"/>
    <property type="project" value="TreeGrafter"/>
</dbReference>
<feature type="region of interest" description="Disordered" evidence="1">
    <location>
        <begin position="34"/>
        <end position="87"/>
    </location>
</feature>
<dbReference type="Pfam" id="PF17820">
    <property type="entry name" value="PDZ_6"/>
    <property type="match status" value="1"/>
</dbReference>
<evidence type="ECO:0000313" key="4">
    <source>
        <dbReference type="EMBL" id="MRG94801.1"/>
    </source>
</evidence>
<keyword evidence="2" id="KW-1133">Transmembrane helix</keyword>
<keyword evidence="2" id="KW-0812">Transmembrane</keyword>
<reference evidence="4 5" key="1">
    <citation type="submission" date="2019-10" db="EMBL/GenBank/DDBJ databases">
        <title>A soil myxobacterium in the family Polyangiaceae.</title>
        <authorList>
            <person name="Li Y."/>
            <person name="Wang J."/>
        </authorList>
    </citation>
    <scope>NUCLEOTIDE SEQUENCE [LARGE SCALE GENOMIC DNA]</scope>
    <source>
        <strain evidence="4 5">DSM 14734</strain>
    </source>
</reference>
<dbReference type="SUPFAM" id="SSF49452">
    <property type="entry name" value="Starch-binding domain-like"/>
    <property type="match status" value="2"/>
</dbReference>
<evidence type="ECO:0000256" key="2">
    <source>
        <dbReference type="SAM" id="Phobius"/>
    </source>
</evidence>
<feature type="transmembrane region" description="Helical" evidence="2">
    <location>
        <begin position="7"/>
        <end position="29"/>
    </location>
</feature>
<dbReference type="Gene3D" id="2.60.40.1120">
    <property type="entry name" value="Carboxypeptidase-like, regulatory domain"/>
    <property type="match status" value="2"/>
</dbReference>
<dbReference type="PANTHER" id="PTHR32060">
    <property type="entry name" value="TAIL-SPECIFIC PROTEASE"/>
    <property type="match status" value="1"/>
</dbReference>
<evidence type="ECO:0000256" key="1">
    <source>
        <dbReference type="SAM" id="MobiDB-lite"/>
    </source>
</evidence>
<dbReference type="AlphaFoldDB" id="A0A6N7Q1F8"/>
<dbReference type="GO" id="GO:0030246">
    <property type="term" value="F:carbohydrate binding"/>
    <property type="evidence" value="ECO:0007669"/>
    <property type="project" value="InterPro"/>
</dbReference>
<dbReference type="InterPro" id="IPR013784">
    <property type="entry name" value="Carb-bd-like_fold"/>
</dbReference>
<dbReference type="InterPro" id="IPR008969">
    <property type="entry name" value="CarboxyPept-like_regulatory"/>
</dbReference>
<dbReference type="CDD" id="cd06782">
    <property type="entry name" value="cpPDZ_CPP-like"/>
    <property type="match status" value="1"/>
</dbReference>
<accession>A0A6N7Q1F8</accession>
<gene>
    <name evidence="4" type="ORF">GF068_23180</name>
</gene>
<evidence type="ECO:0000313" key="5">
    <source>
        <dbReference type="Proteomes" id="UP000440224"/>
    </source>
</evidence>
<dbReference type="SUPFAM" id="SSF49464">
    <property type="entry name" value="Carboxypeptidase regulatory domain-like"/>
    <property type="match status" value="1"/>
</dbReference>
<sequence>MTAPRRAWSYALATFVAMLVLPLVVWLVLPRPGPPAKPPRPRATAAALATPEHVPAASSTPAPRAPSKPAIAKEDELPAEDEVTGTVVDSDGQPVARAAVGCDDRGAQMTTLSDMEGHFRLPAEASGCLVVAHHSQHPSSERVRVELGKDNVVKLGAGGAIEGVVVDEQGAPVPSYRLTVELFLPNTEGVDIGVRGRPRKVDDPAGAFRMEKLPPGKYVLGASAEGHPPGKSETVEVEVGQTARNVRIALPRTATLSGTVLDEETKKPIAGATVRLDGIAGGGGFDIATPVTTDAEGAFSLVGVPPGPFSVRVEHASYKSRIVPGLTTRGASTIREDITLRARGDGGSESELEGIGAILVPTATGIVVSSLVENGPGAKAGLQRGDKLLRIDGVSALEMTLPDAIQRLRGPAGSRVTISVAREGEASVEVMVTRERIER</sequence>
<dbReference type="Gene3D" id="2.30.42.10">
    <property type="match status" value="1"/>
</dbReference>
<dbReference type="Proteomes" id="UP000440224">
    <property type="component" value="Unassembled WGS sequence"/>
</dbReference>
<evidence type="ECO:0000259" key="3">
    <source>
        <dbReference type="PROSITE" id="PS50106"/>
    </source>
</evidence>
<dbReference type="InterPro" id="IPR036034">
    <property type="entry name" value="PDZ_sf"/>
</dbReference>
<name>A0A6N7Q1F8_9BACT</name>
<dbReference type="RefSeq" id="WP_153821609.1">
    <property type="nucleotide sequence ID" value="NZ_WJIE01000006.1"/>
</dbReference>
<dbReference type="PANTHER" id="PTHR32060:SF22">
    <property type="entry name" value="CARBOXYL-TERMINAL-PROCESSING PEPTIDASE 3, CHLOROPLASTIC"/>
    <property type="match status" value="1"/>
</dbReference>
<protein>
    <submittedName>
        <fullName evidence="4">PDZ domain-containing protein</fullName>
    </submittedName>
</protein>
<dbReference type="SUPFAM" id="SSF50156">
    <property type="entry name" value="PDZ domain-like"/>
    <property type="match status" value="1"/>
</dbReference>
<dbReference type="Pfam" id="PF13620">
    <property type="entry name" value="CarboxypepD_reg"/>
    <property type="match status" value="3"/>
</dbReference>
<dbReference type="InterPro" id="IPR001478">
    <property type="entry name" value="PDZ"/>
</dbReference>
<proteinExistence type="predicted"/>